<evidence type="ECO:0000313" key="2">
    <source>
        <dbReference type="EMBL" id="KJR84342.1"/>
    </source>
</evidence>
<feature type="compositionally biased region" description="Basic and acidic residues" evidence="1">
    <location>
        <begin position="311"/>
        <end position="327"/>
    </location>
</feature>
<feature type="region of interest" description="Disordered" evidence="1">
    <location>
        <begin position="97"/>
        <end position="123"/>
    </location>
</feature>
<feature type="region of interest" description="Disordered" evidence="1">
    <location>
        <begin position="676"/>
        <end position="905"/>
    </location>
</feature>
<proteinExistence type="predicted"/>
<dbReference type="GeneID" id="27670235"/>
<feature type="compositionally biased region" description="Basic residues" evidence="1">
    <location>
        <begin position="777"/>
        <end position="792"/>
    </location>
</feature>
<feature type="region of interest" description="Disordered" evidence="1">
    <location>
        <begin position="295"/>
        <end position="459"/>
    </location>
</feature>
<protein>
    <submittedName>
        <fullName evidence="2">Uncharacterized protein</fullName>
    </submittedName>
</protein>
<reference evidence="2 3" key="2">
    <citation type="journal article" date="2015" name="Eukaryot. Cell">
        <title>Asexual propagation of a virulent clone complex in a human and feline outbreak of sporotrichosis.</title>
        <authorList>
            <person name="Teixeira Mde M."/>
            <person name="Rodrigues A.M."/>
            <person name="Tsui C.K."/>
            <person name="de Almeida L.G."/>
            <person name="Van Diepeningen A.D."/>
            <person name="van den Ende B.G."/>
            <person name="Fernandes G.F."/>
            <person name="Kano R."/>
            <person name="Hamelin R.C."/>
            <person name="Lopes-Bezerra L.M."/>
            <person name="Vasconcelos A.T."/>
            <person name="de Hoog S."/>
            <person name="de Camargo Z.P."/>
            <person name="Felipe M.S."/>
        </authorList>
    </citation>
    <scope>NUCLEOTIDE SEQUENCE [LARGE SCALE GENOMIC DNA]</scope>
    <source>
        <strain evidence="2 3">1099-18</strain>
    </source>
</reference>
<dbReference type="RefSeq" id="XP_016587018.1">
    <property type="nucleotide sequence ID" value="XM_016734958.1"/>
</dbReference>
<dbReference type="OrthoDB" id="5245633at2759"/>
<dbReference type="EMBL" id="AXCR01000007">
    <property type="protein sequence ID" value="KJR84342.1"/>
    <property type="molecule type" value="Genomic_DNA"/>
</dbReference>
<feature type="compositionally biased region" description="Basic and acidic residues" evidence="1">
    <location>
        <begin position="686"/>
        <end position="714"/>
    </location>
</feature>
<feature type="compositionally biased region" description="Basic and acidic residues" evidence="1">
    <location>
        <begin position="1106"/>
        <end position="1144"/>
    </location>
</feature>
<feature type="compositionally biased region" description="Basic and acidic residues" evidence="1">
    <location>
        <begin position="364"/>
        <end position="376"/>
    </location>
</feature>
<feature type="compositionally biased region" description="Basic and acidic residues" evidence="1">
    <location>
        <begin position="801"/>
        <end position="816"/>
    </location>
</feature>
<feature type="compositionally biased region" description="Basic and acidic residues" evidence="1">
    <location>
        <begin position="620"/>
        <end position="635"/>
    </location>
</feature>
<dbReference type="Proteomes" id="UP000033710">
    <property type="component" value="Unassembled WGS sequence"/>
</dbReference>
<feature type="compositionally biased region" description="Pro residues" evidence="1">
    <location>
        <begin position="857"/>
        <end position="875"/>
    </location>
</feature>
<feature type="compositionally biased region" description="Low complexity" evidence="1">
    <location>
        <begin position="105"/>
        <end position="121"/>
    </location>
</feature>
<feature type="compositionally biased region" description="Basic and acidic residues" evidence="1">
    <location>
        <begin position="1038"/>
        <end position="1095"/>
    </location>
</feature>
<evidence type="ECO:0000256" key="1">
    <source>
        <dbReference type="SAM" id="MobiDB-lite"/>
    </source>
</evidence>
<reference evidence="2 3" key="1">
    <citation type="journal article" date="2014" name="BMC Genomics">
        <title>Comparative genomics of the major fungal agents of human and animal Sporotrichosis: Sporothrix schenckii and Sporothrix brasiliensis.</title>
        <authorList>
            <person name="Teixeira M.M."/>
            <person name="de Almeida L.G."/>
            <person name="Kubitschek-Barreira P."/>
            <person name="Alves F.L."/>
            <person name="Kioshima E.S."/>
            <person name="Abadio A.K."/>
            <person name="Fernandes L."/>
            <person name="Derengowski L.S."/>
            <person name="Ferreira K.S."/>
            <person name="Souza R.C."/>
            <person name="Ruiz J.C."/>
            <person name="de Andrade N.C."/>
            <person name="Paes H.C."/>
            <person name="Nicola A.M."/>
            <person name="Albuquerque P."/>
            <person name="Gerber A.L."/>
            <person name="Martins V.P."/>
            <person name="Peconick L.D."/>
            <person name="Neto A.V."/>
            <person name="Chaucanez C.B."/>
            <person name="Silva P.A."/>
            <person name="Cunha O.L."/>
            <person name="de Oliveira F.F."/>
            <person name="dos Santos T.C."/>
            <person name="Barros A.L."/>
            <person name="Soares M.A."/>
            <person name="de Oliveira L.M."/>
            <person name="Marini M.M."/>
            <person name="Villalobos-Duno H."/>
            <person name="Cunha M.M."/>
            <person name="de Hoog S."/>
            <person name="da Silveira J.F."/>
            <person name="Henrissat B."/>
            <person name="Nino-Vega G.A."/>
            <person name="Cisalpino P.S."/>
            <person name="Mora-Montes H.M."/>
            <person name="Almeida S.R."/>
            <person name="Stajich J.E."/>
            <person name="Lopes-Bezerra L.M."/>
            <person name="Vasconcelos A.T."/>
            <person name="Felipe M.S."/>
        </authorList>
    </citation>
    <scope>NUCLEOTIDE SEQUENCE [LARGE SCALE GENOMIC DNA]</scope>
    <source>
        <strain evidence="2 3">1099-18</strain>
    </source>
</reference>
<feature type="compositionally biased region" description="Low complexity" evidence="1">
    <location>
        <begin position="1198"/>
        <end position="1211"/>
    </location>
</feature>
<feature type="region of interest" description="Disordered" evidence="1">
    <location>
        <begin position="534"/>
        <end position="657"/>
    </location>
</feature>
<sequence>MDSSFVATSASDAAELGVQLAKDLYCLASEYPSVECQIGRIAQAFVDVNLTLADLASALLSSSGSVSLTPPCLERVSALIDRVHMVQKTFLDGLGENSSAPVSGKTPSSSKKPSTNKSSNKLGRLKTLFPGSGAAERFTEMEWMRNSLALLATVFRLATSQAHASDDSANLINQNRFRIASETLTSAVIIYVRTIEQRLAGPEDDDPSDDEEAITGPGSLLYVAPVALYPKASKKGKSKNKAPVDIKVDAADWIYERLRDRIKESDRAERLPRQFVEWLLVEAVLPKTDKKSEVADAVAAEPADGNAPAEDVLKDMRNPGTETKEAMTEPEPEPQPAPVFLSKKAVKKLAKLKGKAKAVATKPSEPERPSDDRDIGTADNNAAEDSDRKVMDDIKAGSTDTADTKKGGLIADTGGAPEATPAHQADTPKAAATQAEPSKSRDAKIAQYDLEQDHDDLPPPYPSPDFFIPHGRGQPFGVSHFPYPPANPLGYQTQTGATFDMPPFMQPHPAMLPIGVYPLHPQYMAASQSFFSPRGAAGDTHHGPSDLFDGLPQSRPFPSMRRGSIERPYRYAPGLEMGRGGSLAPPSRPAAYGQFDEDGHFDNDSPVNRQPDSTGRRRRESNDSQKANDNKENERYGSGNKAGDEASPGKGKADAGYDAQAATELGLERVVYHLKKPIAVSSKPVKQGDEKASAESEEDAEKHYSDAETVDIRDALPPSNNSGKKRNGNVSTSAGKTHGQANEASSPPVAPVLPTPPTPPAAAGEDDNAVEAETSKLKTKSKAKQMAKNKRNAKAEALAAEGDHAETKPGNKKRDDSEYESANESNDGKNEKDKNTNDDGNETQFSPDTEHRVFTPPDTPPHIPHPGEAPVPPPAAHMHSQAPHPGPLGAGGAAVPGGFPGSTSIPYFTQPPHPMMGPYPYQTQPRGGPEATGYGLSVDMGMGAVGTGFGAGAATIDSMWASFWNERFGMPPPAAPWVGAQATGMNGPRNGPTAAAERSSSWIRGDDHAKPVRGPPPQDSGAHPPPRPQPWNRYRNRGSREDHHDDGHAVFVHSEDDNYDDYDHHRYPRDRRDYRDDYDDRGPVRSAPYHDDYPPRRRSLSPPYHTQDRRRQYHEQQRQQRPRYHPDDSPPRGWEREDRDRGEPRGSPNLHGGSYEQQPSQPPYRNAFHPYYDQPRRPSVSKGATTAEWGWPGDVKQPLDPQQTQLPQMTPQMPPMFPQAPPPHNSHPAPGWDGGWNETYRQSRGHAEFAMTEING</sequence>
<comment type="caution">
    <text evidence="2">The sequence shown here is derived from an EMBL/GenBank/DDBJ whole genome shotgun (WGS) entry which is preliminary data.</text>
</comment>
<organism evidence="2 3">
    <name type="scientific">Sporothrix schenckii 1099-18</name>
    <dbReference type="NCBI Taxonomy" id="1397361"/>
    <lineage>
        <taxon>Eukaryota</taxon>
        <taxon>Fungi</taxon>
        <taxon>Dikarya</taxon>
        <taxon>Ascomycota</taxon>
        <taxon>Pezizomycotina</taxon>
        <taxon>Sordariomycetes</taxon>
        <taxon>Sordariomycetidae</taxon>
        <taxon>Ophiostomatales</taxon>
        <taxon>Ophiostomataceae</taxon>
        <taxon>Sporothrix</taxon>
    </lineage>
</organism>
<feature type="compositionally biased region" description="Basic and acidic residues" evidence="1">
    <location>
        <begin position="826"/>
        <end position="837"/>
    </location>
</feature>
<accession>A0A0F2M3T5</accession>
<evidence type="ECO:0000313" key="3">
    <source>
        <dbReference type="Proteomes" id="UP000033710"/>
    </source>
</evidence>
<feature type="compositionally biased region" description="Low complexity" evidence="1">
    <location>
        <begin position="295"/>
        <end position="310"/>
    </location>
</feature>
<name>A0A0F2M3T5_SPOSC</name>
<feature type="compositionally biased region" description="Basic residues" evidence="1">
    <location>
        <begin position="344"/>
        <end position="356"/>
    </location>
</feature>
<feature type="compositionally biased region" description="Pro residues" evidence="1">
    <location>
        <begin position="1212"/>
        <end position="1225"/>
    </location>
</feature>
<dbReference type="KEGG" id="ssck:SPSK_08358"/>
<dbReference type="VEuPathDB" id="FungiDB:SPSK_08358"/>
<feature type="region of interest" description="Disordered" evidence="1">
    <location>
        <begin position="974"/>
        <end position="1239"/>
    </location>
</feature>
<feature type="compositionally biased region" description="Polar residues" evidence="1">
    <location>
        <begin position="718"/>
        <end position="743"/>
    </location>
</feature>
<dbReference type="AlphaFoldDB" id="A0A0F2M3T5"/>
<feature type="compositionally biased region" description="Pro residues" evidence="1">
    <location>
        <begin position="748"/>
        <end position="760"/>
    </location>
</feature>
<feature type="compositionally biased region" description="Basic and acidic residues" evidence="1">
    <location>
        <begin position="385"/>
        <end position="395"/>
    </location>
</feature>
<gene>
    <name evidence="2" type="ORF">SPSK_08358</name>
</gene>
<feature type="compositionally biased region" description="Pro residues" evidence="1">
    <location>
        <begin position="1013"/>
        <end position="1029"/>
    </location>
</feature>
<feature type="compositionally biased region" description="Gly residues" evidence="1">
    <location>
        <begin position="888"/>
        <end position="900"/>
    </location>
</feature>